<feature type="domain" description="Fibronectin type-III" evidence="1">
    <location>
        <begin position="1"/>
        <end position="84"/>
    </location>
</feature>
<name>A0A3S5CKT2_9PLAT</name>
<keyword evidence="3" id="KW-1185">Reference proteome</keyword>
<evidence type="ECO:0000313" key="2">
    <source>
        <dbReference type="EMBL" id="VEL29389.1"/>
    </source>
</evidence>
<evidence type="ECO:0000259" key="1">
    <source>
        <dbReference type="PROSITE" id="PS50853"/>
    </source>
</evidence>
<dbReference type="InterPro" id="IPR036116">
    <property type="entry name" value="FN3_sf"/>
</dbReference>
<gene>
    <name evidence="2" type="ORF">PXEA_LOCUS22829</name>
</gene>
<protein>
    <recommendedName>
        <fullName evidence="1">Fibronectin type-III domain-containing protein</fullName>
    </recommendedName>
</protein>
<dbReference type="Proteomes" id="UP000784294">
    <property type="component" value="Unassembled WGS sequence"/>
</dbReference>
<accession>A0A3S5CKT2</accession>
<sequence length="94" mass="10685">MRGIQAEWLSPGTRRLDAPILWFHLNWTNIYSAERDAVRLAPDVRTFYLSNLTCATAIKFQLKAENKVGNSSLTELMTATTLGKGWGRRYSCCM</sequence>
<dbReference type="PROSITE" id="PS50853">
    <property type="entry name" value="FN3"/>
    <property type="match status" value="1"/>
</dbReference>
<dbReference type="CDD" id="cd00063">
    <property type="entry name" value="FN3"/>
    <property type="match status" value="1"/>
</dbReference>
<organism evidence="2 3">
    <name type="scientific">Protopolystoma xenopodis</name>
    <dbReference type="NCBI Taxonomy" id="117903"/>
    <lineage>
        <taxon>Eukaryota</taxon>
        <taxon>Metazoa</taxon>
        <taxon>Spiralia</taxon>
        <taxon>Lophotrochozoa</taxon>
        <taxon>Platyhelminthes</taxon>
        <taxon>Monogenea</taxon>
        <taxon>Polyopisthocotylea</taxon>
        <taxon>Polystomatidea</taxon>
        <taxon>Polystomatidae</taxon>
        <taxon>Protopolystoma</taxon>
    </lineage>
</organism>
<dbReference type="EMBL" id="CAAALY010102699">
    <property type="protein sequence ID" value="VEL29389.1"/>
    <property type="molecule type" value="Genomic_DNA"/>
</dbReference>
<dbReference type="AlphaFoldDB" id="A0A3S5CKT2"/>
<dbReference type="InterPro" id="IPR013783">
    <property type="entry name" value="Ig-like_fold"/>
</dbReference>
<comment type="caution">
    <text evidence="2">The sequence shown here is derived from an EMBL/GenBank/DDBJ whole genome shotgun (WGS) entry which is preliminary data.</text>
</comment>
<dbReference type="OrthoDB" id="6264103at2759"/>
<dbReference type="SUPFAM" id="SSF49265">
    <property type="entry name" value="Fibronectin type III"/>
    <property type="match status" value="1"/>
</dbReference>
<reference evidence="2" key="1">
    <citation type="submission" date="2018-11" db="EMBL/GenBank/DDBJ databases">
        <authorList>
            <consortium name="Pathogen Informatics"/>
        </authorList>
    </citation>
    <scope>NUCLEOTIDE SEQUENCE</scope>
</reference>
<dbReference type="InterPro" id="IPR003961">
    <property type="entry name" value="FN3_dom"/>
</dbReference>
<evidence type="ECO:0000313" key="3">
    <source>
        <dbReference type="Proteomes" id="UP000784294"/>
    </source>
</evidence>
<dbReference type="Gene3D" id="2.60.40.10">
    <property type="entry name" value="Immunoglobulins"/>
    <property type="match status" value="1"/>
</dbReference>
<proteinExistence type="predicted"/>